<dbReference type="Pfam" id="PF03924">
    <property type="entry name" value="CHASE"/>
    <property type="match status" value="1"/>
</dbReference>
<dbReference type="InterPro" id="IPR036097">
    <property type="entry name" value="HisK_dim/P_sf"/>
</dbReference>
<dbReference type="Gene3D" id="3.30.565.10">
    <property type="entry name" value="Histidine kinase-like ATPase, C-terminal domain"/>
    <property type="match status" value="1"/>
</dbReference>
<evidence type="ECO:0000256" key="15">
    <source>
        <dbReference type="SAM" id="Phobius"/>
    </source>
</evidence>
<comment type="subcellular location">
    <subcellularLocation>
        <location evidence="2">Cell membrane</location>
    </subcellularLocation>
    <subcellularLocation>
        <location evidence="3">Membrane raft</location>
        <topology evidence="3">Multi-pass membrane protein</topology>
    </subcellularLocation>
</comment>
<evidence type="ECO:0000256" key="8">
    <source>
        <dbReference type="ARBA" id="ARBA00022692"/>
    </source>
</evidence>
<dbReference type="Proteomes" id="UP000740557">
    <property type="component" value="Unassembled WGS sequence"/>
</dbReference>
<evidence type="ECO:0000256" key="9">
    <source>
        <dbReference type="ARBA" id="ARBA00022741"/>
    </source>
</evidence>
<dbReference type="PRINTS" id="PR00344">
    <property type="entry name" value="BCTRLSENSOR"/>
</dbReference>
<dbReference type="SMART" id="SM01079">
    <property type="entry name" value="CHASE"/>
    <property type="match status" value="1"/>
</dbReference>
<dbReference type="InterPro" id="IPR000700">
    <property type="entry name" value="PAS-assoc_C"/>
</dbReference>
<evidence type="ECO:0000256" key="13">
    <source>
        <dbReference type="ARBA" id="ARBA00023012"/>
    </source>
</evidence>
<evidence type="ECO:0000256" key="4">
    <source>
        <dbReference type="ARBA" id="ARBA00012438"/>
    </source>
</evidence>
<dbReference type="Pfam" id="PF00512">
    <property type="entry name" value="HisKA"/>
    <property type="match status" value="1"/>
</dbReference>
<dbReference type="CDD" id="cd00082">
    <property type="entry name" value="HisKA"/>
    <property type="match status" value="1"/>
</dbReference>
<keyword evidence="8 15" id="KW-0812">Transmembrane</keyword>
<evidence type="ECO:0000256" key="12">
    <source>
        <dbReference type="ARBA" id="ARBA00022989"/>
    </source>
</evidence>
<feature type="domain" description="PAC" evidence="18">
    <location>
        <begin position="438"/>
        <end position="490"/>
    </location>
</feature>
<dbReference type="PROSITE" id="PS50112">
    <property type="entry name" value="PAS"/>
    <property type="match status" value="1"/>
</dbReference>
<feature type="domain" description="CHASE" evidence="19">
    <location>
        <begin position="83"/>
        <end position="310"/>
    </location>
</feature>
<dbReference type="InterPro" id="IPR036890">
    <property type="entry name" value="HATPase_C_sf"/>
</dbReference>
<evidence type="ECO:0000256" key="1">
    <source>
        <dbReference type="ARBA" id="ARBA00000085"/>
    </source>
</evidence>
<dbReference type="SMART" id="SM00388">
    <property type="entry name" value="HisKA"/>
    <property type="match status" value="1"/>
</dbReference>
<dbReference type="InterPro" id="IPR050351">
    <property type="entry name" value="BphY/WalK/GraS-like"/>
</dbReference>
<dbReference type="InterPro" id="IPR006189">
    <property type="entry name" value="CHASE_dom"/>
</dbReference>
<evidence type="ECO:0000256" key="14">
    <source>
        <dbReference type="ARBA" id="ARBA00023136"/>
    </source>
</evidence>
<dbReference type="FunFam" id="1.10.287.130:FF:000001">
    <property type="entry name" value="Two-component sensor histidine kinase"/>
    <property type="match status" value="1"/>
</dbReference>
<dbReference type="InterPro" id="IPR035965">
    <property type="entry name" value="PAS-like_dom_sf"/>
</dbReference>
<dbReference type="InterPro" id="IPR004358">
    <property type="entry name" value="Sig_transdc_His_kin-like_C"/>
</dbReference>
<dbReference type="InterPro" id="IPR003594">
    <property type="entry name" value="HATPase_dom"/>
</dbReference>
<evidence type="ECO:0000313" key="21">
    <source>
        <dbReference type="Proteomes" id="UP000740557"/>
    </source>
</evidence>
<dbReference type="PANTHER" id="PTHR42878">
    <property type="entry name" value="TWO-COMPONENT HISTIDINE KINASE"/>
    <property type="match status" value="1"/>
</dbReference>
<dbReference type="EC" id="2.7.13.3" evidence="4"/>
<dbReference type="InterPro" id="IPR005467">
    <property type="entry name" value="His_kinase_dom"/>
</dbReference>
<feature type="domain" description="PAS" evidence="17">
    <location>
        <begin position="365"/>
        <end position="411"/>
    </location>
</feature>
<dbReference type="Gene3D" id="1.10.287.130">
    <property type="match status" value="1"/>
</dbReference>
<evidence type="ECO:0000259" key="17">
    <source>
        <dbReference type="PROSITE" id="PS50112"/>
    </source>
</evidence>
<dbReference type="GO" id="GO:0030295">
    <property type="term" value="F:protein kinase activator activity"/>
    <property type="evidence" value="ECO:0007669"/>
    <property type="project" value="TreeGrafter"/>
</dbReference>
<evidence type="ECO:0000256" key="6">
    <source>
        <dbReference type="ARBA" id="ARBA00022553"/>
    </source>
</evidence>
<dbReference type="SUPFAM" id="SSF55874">
    <property type="entry name" value="ATPase domain of HSP90 chaperone/DNA topoisomerase II/histidine kinase"/>
    <property type="match status" value="1"/>
</dbReference>
<proteinExistence type="predicted"/>
<evidence type="ECO:0000259" key="18">
    <source>
        <dbReference type="PROSITE" id="PS50113"/>
    </source>
</evidence>
<dbReference type="SUPFAM" id="SSF47384">
    <property type="entry name" value="Homodimeric domain of signal transducing histidine kinase"/>
    <property type="match status" value="1"/>
</dbReference>
<dbReference type="InterPro" id="IPR003661">
    <property type="entry name" value="HisK_dim/P_dom"/>
</dbReference>
<evidence type="ECO:0000259" key="16">
    <source>
        <dbReference type="PROSITE" id="PS50109"/>
    </source>
</evidence>
<dbReference type="GO" id="GO:0045121">
    <property type="term" value="C:membrane raft"/>
    <property type="evidence" value="ECO:0007669"/>
    <property type="project" value="UniProtKB-SubCell"/>
</dbReference>
<keyword evidence="7" id="KW-0808">Transferase</keyword>
<dbReference type="GO" id="GO:0000155">
    <property type="term" value="F:phosphorelay sensor kinase activity"/>
    <property type="evidence" value="ECO:0007669"/>
    <property type="project" value="InterPro"/>
</dbReference>
<gene>
    <name evidence="20" type="ORF">KC980_02100</name>
</gene>
<organism evidence="20 21">
    <name type="scientific">candidate division WWE3 bacterium</name>
    <dbReference type="NCBI Taxonomy" id="2053526"/>
    <lineage>
        <taxon>Bacteria</taxon>
        <taxon>Katanobacteria</taxon>
    </lineage>
</organism>
<keyword evidence="9" id="KW-0547">Nucleotide-binding</keyword>
<dbReference type="Gene3D" id="3.30.450.350">
    <property type="entry name" value="CHASE domain"/>
    <property type="match status" value="1"/>
</dbReference>
<dbReference type="PROSITE" id="PS50109">
    <property type="entry name" value="HIS_KIN"/>
    <property type="match status" value="1"/>
</dbReference>
<dbReference type="PROSITE" id="PS50113">
    <property type="entry name" value="PAC"/>
    <property type="match status" value="1"/>
</dbReference>
<evidence type="ECO:0000256" key="10">
    <source>
        <dbReference type="ARBA" id="ARBA00022777"/>
    </source>
</evidence>
<keyword evidence="6" id="KW-0597">Phosphoprotein</keyword>
<dbReference type="SMART" id="SM00387">
    <property type="entry name" value="HATPase_c"/>
    <property type="match status" value="1"/>
</dbReference>
<keyword evidence="5" id="KW-1003">Cell membrane</keyword>
<comment type="caution">
    <text evidence="20">The sequence shown here is derived from an EMBL/GenBank/DDBJ whole genome shotgun (WGS) entry which is preliminary data.</text>
</comment>
<evidence type="ECO:0000256" key="5">
    <source>
        <dbReference type="ARBA" id="ARBA00022475"/>
    </source>
</evidence>
<name>A0A955J1X8_UNCKA</name>
<accession>A0A955J1X8</accession>
<dbReference type="SMART" id="SM00091">
    <property type="entry name" value="PAS"/>
    <property type="match status" value="1"/>
</dbReference>
<feature type="transmembrane region" description="Helical" evidence="15">
    <location>
        <begin position="328"/>
        <end position="349"/>
    </location>
</feature>
<sequence>MQKFKVKLPQLFSELHLPIVLILLIIGLSAYAARAVYIIGLERAHERLDRRISVETQHVSLTTEQLLHKYSVLLLSTRGLFAASTNVDRAEWATYVKSLDIKNEFPALSALEYIKRVSDEDLSSYISSVRTDVTVNPEGYPSFDTYPKIQDSEHFVVHYVEPFEANSYLFGYDLYTSDVRRSAINIARDTNSVVITAPVVVPTDDQDRKAFLMVLPIYNQKVDLSTLDARRENLVGVLVAVIRAADFYNQVFLTSSLTQTDALNVVDVTQAPLPLHSYFSNSYTGVKVLENIPLVSKFRINAATRTWLLEFRSSAQPTLTGLESFTPYLVFAVGMTFALIVGVVIYNTLRVTSKAKKLAAMLTQDLEKFKLAVENASDHIIITDPNGVILYANKRVTQITGYSQEEVIGKTPSLWGGQMPKEFFEHLWHTIKVEKNIFSGDIANKRKDGTAYIASIQISPVVDTRGEVKFFVGIERDVSHDRDVDRAKTEFLSLASHQLRTPLSALRWYAEMLESGDGGQLTAEQQEYAHTILVSSTRMIELVNALLDVSRMESGKIEVSATMVSPLELLTSLISELKPQFDEKQIIPQLNVAANVSNVYADEKLLRNVYLNLLSNAIKYTPQGGAISISFEENNGYLKSFVKDTGYGIPKKDYDKVFQRFYRGDNVKVFVSEGTGLGLYFIKSVIESMHGEIGFESEENKGTTFWFTLPTSADFIS</sequence>
<dbReference type="PANTHER" id="PTHR42878:SF7">
    <property type="entry name" value="SENSOR HISTIDINE KINASE GLRK"/>
    <property type="match status" value="1"/>
</dbReference>
<dbReference type="AlphaFoldDB" id="A0A955J1X8"/>
<evidence type="ECO:0000313" key="20">
    <source>
        <dbReference type="EMBL" id="MCA9308281.1"/>
    </source>
</evidence>
<dbReference type="GO" id="GO:0005524">
    <property type="term" value="F:ATP binding"/>
    <property type="evidence" value="ECO:0007669"/>
    <property type="project" value="UniProtKB-KW"/>
</dbReference>
<dbReference type="InterPro" id="IPR042240">
    <property type="entry name" value="CHASE_sf"/>
</dbReference>
<dbReference type="CDD" id="cd00130">
    <property type="entry name" value="PAS"/>
    <property type="match status" value="1"/>
</dbReference>
<keyword evidence="11" id="KW-0067">ATP-binding</keyword>
<dbReference type="NCBIfam" id="TIGR00229">
    <property type="entry name" value="sensory_box"/>
    <property type="match status" value="1"/>
</dbReference>
<dbReference type="GO" id="GO:0005886">
    <property type="term" value="C:plasma membrane"/>
    <property type="evidence" value="ECO:0007669"/>
    <property type="project" value="UniProtKB-SubCell"/>
</dbReference>
<dbReference type="GO" id="GO:0000156">
    <property type="term" value="F:phosphorelay response regulator activity"/>
    <property type="evidence" value="ECO:0007669"/>
    <property type="project" value="TreeGrafter"/>
</dbReference>
<keyword evidence="12 15" id="KW-1133">Transmembrane helix</keyword>
<evidence type="ECO:0000259" key="19">
    <source>
        <dbReference type="PROSITE" id="PS50839"/>
    </source>
</evidence>
<dbReference type="PROSITE" id="PS50839">
    <property type="entry name" value="CHASE"/>
    <property type="match status" value="1"/>
</dbReference>
<evidence type="ECO:0000256" key="2">
    <source>
        <dbReference type="ARBA" id="ARBA00004236"/>
    </source>
</evidence>
<evidence type="ECO:0000256" key="7">
    <source>
        <dbReference type="ARBA" id="ARBA00022679"/>
    </source>
</evidence>
<dbReference type="Gene3D" id="3.30.450.20">
    <property type="entry name" value="PAS domain"/>
    <property type="match status" value="1"/>
</dbReference>
<dbReference type="EMBL" id="JAGQNX010000059">
    <property type="protein sequence ID" value="MCA9308281.1"/>
    <property type="molecule type" value="Genomic_DNA"/>
</dbReference>
<dbReference type="Pfam" id="PF02518">
    <property type="entry name" value="HATPase_c"/>
    <property type="match status" value="1"/>
</dbReference>
<dbReference type="SUPFAM" id="SSF55785">
    <property type="entry name" value="PYP-like sensor domain (PAS domain)"/>
    <property type="match status" value="1"/>
</dbReference>
<reference evidence="20" key="1">
    <citation type="submission" date="2020-04" db="EMBL/GenBank/DDBJ databases">
        <authorList>
            <person name="Zhang T."/>
        </authorList>
    </citation>
    <scope>NUCLEOTIDE SEQUENCE</scope>
    <source>
        <strain evidence="20">HKST-UBA79</strain>
    </source>
</reference>
<evidence type="ECO:0000256" key="3">
    <source>
        <dbReference type="ARBA" id="ARBA00004314"/>
    </source>
</evidence>
<dbReference type="GO" id="GO:0007234">
    <property type="term" value="P:osmosensory signaling via phosphorelay pathway"/>
    <property type="evidence" value="ECO:0007669"/>
    <property type="project" value="TreeGrafter"/>
</dbReference>
<evidence type="ECO:0000256" key="11">
    <source>
        <dbReference type="ARBA" id="ARBA00022840"/>
    </source>
</evidence>
<keyword evidence="13" id="KW-0902">Two-component regulatory system</keyword>
<protein>
    <recommendedName>
        <fullName evidence="4">histidine kinase</fullName>
        <ecNumber evidence="4">2.7.13.3</ecNumber>
    </recommendedName>
</protein>
<dbReference type="Pfam" id="PF13426">
    <property type="entry name" value="PAS_9"/>
    <property type="match status" value="1"/>
</dbReference>
<reference evidence="20" key="2">
    <citation type="journal article" date="2021" name="Microbiome">
        <title>Successional dynamics and alternative stable states in a saline activated sludge microbial community over 9 years.</title>
        <authorList>
            <person name="Wang Y."/>
            <person name="Ye J."/>
            <person name="Ju F."/>
            <person name="Liu L."/>
            <person name="Boyd J.A."/>
            <person name="Deng Y."/>
            <person name="Parks D.H."/>
            <person name="Jiang X."/>
            <person name="Yin X."/>
            <person name="Woodcroft B.J."/>
            <person name="Tyson G.W."/>
            <person name="Hugenholtz P."/>
            <person name="Polz M.F."/>
            <person name="Zhang T."/>
        </authorList>
    </citation>
    <scope>NUCLEOTIDE SEQUENCE</scope>
    <source>
        <strain evidence="20">HKST-UBA79</strain>
    </source>
</reference>
<dbReference type="CDD" id="cd00075">
    <property type="entry name" value="HATPase"/>
    <property type="match status" value="1"/>
</dbReference>
<keyword evidence="14 15" id="KW-0472">Membrane</keyword>
<dbReference type="FunFam" id="3.30.565.10:FF:000023">
    <property type="entry name" value="PAS domain-containing sensor histidine kinase"/>
    <property type="match status" value="1"/>
</dbReference>
<comment type="catalytic activity">
    <reaction evidence="1">
        <text>ATP + protein L-histidine = ADP + protein N-phospho-L-histidine.</text>
        <dbReference type="EC" id="2.7.13.3"/>
    </reaction>
</comment>
<dbReference type="InterPro" id="IPR000014">
    <property type="entry name" value="PAS"/>
</dbReference>
<feature type="domain" description="Histidine kinase" evidence="16">
    <location>
        <begin position="494"/>
        <end position="713"/>
    </location>
</feature>
<keyword evidence="10" id="KW-0418">Kinase</keyword>